<comment type="caution">
    <text evidence="3">The sequence shown here is derived from an EMBL/GenBank/DDBJ whole genome shotgun (WGS) entry which is preliminary data.</text>
</comment>
<dbReference type="Proteomes" id="UP000187074">
    <property type="component" value="Unassembled WGS sequence"/>
</dbReference>
<dbReference type="STRING" id="1401.BK123_22315"/>
<dbReference type="RefSeq" id="WP_076324577.1">
    <property type="nucleotide sequence ID" value="NZ_MRTF01000008.1"/>
</dbReference>
<gene>
    <name evidence="3" type="ORF">BK123_22315</name>
</gene>
<feature type="region of interest" description="Disordered" evidence="1">
    <location>
        <begin position="561"/>
        <end position="586"/>
    </location>
</feature>
<accession>A0A1R1AWK6</accession>
<dbReference type="SUPFAM" id="SSF69279">
    <property type="entry name" value="Phage tail proteins"/>
    <property type="match status" value="1"/>
</dbReference>
<evidence type="ECO:0000313" key="3">
    <source>
        <dbReference type="EMBL" id="OME90042.1"/>
    </source>
</evidence>
<dbReference type="AlphaFoldDB" id="A0A1R1AWK6"/>
<keyword evidence="2" id="KW-1133">Transmembrane helix</keyword>
<proteinExistence type="predicted"/>
<dbReference type="EMBL" id="MRTF01000008">
    <property type="protein sequence ID" value="OME90042.1"/>
    <property type="molecule type" value="Genomic_DNA"/>
</dbReference>
<protein>
    <submittedName>
        <fullName evidence="3">Uncharacterized protein</fullName>
    </submittedName>
</protein>
<reference evidence="3 4" key="1">
    <citation type="submission" date="2016-11" db="EMBL/GenBank/DDBJ databases">
        <title>Paenibacillus species isolates.</title>
        <authorList>
            <person name="Beno S.M."/>
        </authorList>
    </citation>
    <scope>NUCLEOTIDE SEQUENCE [LARGE SCALE GENOMIC DNA]</scope>
    <source>
        <strain evidence="3 4">FSL F4-0100</strain>
    </source>
</reference>
<name>A0A1R1AWK6_PAELA</name>
<dbReference type="Pfam" id="PF14424">
    <property type="entry name" value="Toxin-deaminase"/>
    <property type="match status" value="1"/>
</dbReference>
<organism evidence="3 4">
    <name type="scientific">Paenibacillus lautus</name>
    <name type="common">Bacillus lautus</name>
    <dbReference type="NCBI Taxonomy" id="1401"/>
    <lineage>
        <taxon>Bacteria</taxon>
        <taxon>Bacillati</taxon>
        <taxon>Bacillota</taxon>
        <taxon>Bacilli</taxon>
        <taxon>Bacillales</taxon>
        <taxon>Paenibacillaceae</taxon>
        <taxon>Paenibacillus</taxon>
    </lineage>
</organism>
<dbReference type="Gene3D" id="3.55.50.10">
    <property type="entry name" value="Baseplate protein-like domains"/>
    <property type="match status" value="1"/>
</dbReference>
<sequence>MKRWRDIDGFQIELPYELSAVRSFRIVRKFNDHTRCYISTTMSEEQVDICLRNGTYRDSLLIRKSAGQGNEYLFAGGISNIDIQMEDGIPHVTIEGLSRTYEMDRHLESRSFQNKSLTYTDLIRQIANLYPGGDAQNEATPPEATIGQLLVQYEETNWQFLKRLASRIGTVILPDIVMDAPRVYFGVPDFSWGKVIRSHHYSIIKDRGNFLDIQANSDASSDLGESDFVSYRVHTNQYCQVGDNVSFKGQMWVVTESVITYESGLIYYEYVLMQRAALRRKVRTNRALQGVALEGRVIKRGNNMVKVHLDMDHDHDERGNWWFPYSPEGNNIFHCMPEKGARIKVYFPEGTEKKAIAINSVRGRNEEMKSRTVFQKPMTKVFHMPGAAKMELGEDGVLFEKNTVSLTLDGNDISLSATESILVVASNEIELGGQNMPEHIKLVANETITFFTNTDHYMEIRPEYVGIKGKKVNLEKVEMDFLDMLTDEELEKLYADHELEVANKERKENRRYISGFSVPAYHWTEEVRQKITNDAVARVQNPKTKESAKESLKSLGEDELQRRYKEKFIPPPPKAKRKSEKERAQEQQEYAEFYQNYVDIRSGKKAPPKQSTSPWKAVKDHIEKQANHNEALQGLVNVSKALSGSIEKWGDRWEERREEHQLNELIPQVPDYLSKIPDEDIYFSRFTFEELVVKQQKLMTEFNLMFGAVAVVGAFFTAGGSLYLLAAANGVWGVAQMGVGFMKLQDLNDGIVSDTSFFGINQEMLDVTGLMLGAVDLAILGKSLLKGAKGAYNARYVKGTDQVSKPKTRFKRGQDRRQKEMAMRVRQAVEESKAIRKASKDKRDLYFKKEKELYEALKKKKASSSGFEGTGNNKSRSYTLEKVDLNSKGIGGDLARRSKELRKELPKEIRKSGNFGIAEVKIDGLRSEFKSSSRVNDAGDAGDAKGYSLLNPESEWNYTPRDVNPEDIVDGAGAYPRKWDTEFKILDDITNELKKLKPEQRKGRIDLYTDREPCASCSPIIEQFKAKYPNIEVFVYFVKELKR</sequence>
<evidence type="ECO:0000313" key="4">
    <source>
        <dbReference type="Proteomes" id="UP000187074"/>
    </source>
</evidence>
<dbReference type="InterPro" id="IPR032721">
    <property type="entry name" value="Toxin-deaminase"/>
</dbReference>
<keyword evidence="2" id="KW-0812">Transmembrane</keyword>
<evidence type="ECO:0000256" key="1">
    <source>
        <dbReference type="SAM" id="MobiDB-lite"/>
    </source>
</evidence>
<evidence type="ECO:0000256" key="2">
    <source>
        <dbReference type="SAM" id="Phobius"/>
    </source>
</evidence>
<feature type="transmembrane region" description="Helical" evidence="2">
    <location>
        <begin position="704"/>
        <end position="726"/>
    </location>
</feature>
<keyword evidence="2" id="KW-0472">Membrane</keyword>